<proteinExistence type="predicted"/>
<organism evidence="2 3">
    <name type="scientific">Linum tenue</name>
    <dbReference type="NCBI Taxonomy" id="586396"/>
    <lineage>
        <taxon>Eukaryota</taxon>
        <taxon>Viridiplantae</taxon>
        <taxon>Streptophyta</taxon>
        <taxon>Embryophyta</taxon>
        <taxon>Tracheophyta</taxon>
        <taxon>Spermatophyta</taxon>
        <taxon>Magnoliopsida</taxon>
        <taxon>eudicotyledons</taxon>
        <taxon>Gunneridae</taxon>
        <taxon>Pentapetalae</taxon>
        <taxon>rosids</taxon>
        <taxon>fabids</taxon>
        <taxon>Malpighiales</taxon>
        <taxon>Linaceae</taxon>
        <taxon>Linum</taxon>
    </lineage>
</organism>
<evidence type="ECO:0000313" key="2">
    <source>
        <dbReference type="EMBL" id="CAI0553587.1"/>
    </source>
</evidence>
<feature type="compositionally biased region" description="Basic residues" evidence="1">
    <location>
        <begin position="69"/>
        <end position="82"/>
    </location>
</feature>
<keyword evidence="3" id="KW-1185">Reference proteome</keyword>
<dbReference type="Proteomes" id="UP001154282">
    <property type="component" value="Unassembled WGS sequence"/>
</dbReference>
<comment type="caution">
    <text evidence="2">The sequence shown here is derived from an EMBL/GenBank/DDBJ whole genome shotgun (WGS) entry which is preliminary data.</text>
</comment>
<dbReference type="EMBL" id="CAMGYJ010000010">
    <property type="protein sequence ID" value="CAI0553587.1"/>
    <property type="molecule type" value="Genomic_DNA"/>
</dbReference>
<reference evidence="2" key="1">
    <citation type="submission" date="2022-08" db="EMBL/GenBank/DDBJ databases">
        <authorList>
            <person name="Gutierrez-Valencia J."/>
        </authorList>
    </citation>
    <scope>NUCLEOTIDE SEQUENCE</scope>
</reference>
<evidence type="ECO:0000313" key="3">
    <source>
        <dbReference type="Proteomes" id="UP001154282"/>
    </source>
</evidence>
<feature type="compositionally biased region" description="Basic and acidic residues" evidence="1">
    <location>
        <begin position="18"/>
        <end position="46"/>
    </location>
</feature>
<feature type="region of interest" description="Disordered" evidence="1">
    <location>
        <begin position="1"/>
        <end position="90"/>
    </location>
</feature>
<protein>
    <submittedName>
        <fullName evidence="2">Uncharacterized protein</fullName>
    </submittedName>
</protein>
<gene>
    <name evidence="2" type="ORF">LITE_LOCUS46897</name>
</gene>
<sequence>MGGGDSRPGEGRQGLARHVRDGGGSRQGVRQEGHRVPRGRRQDQLPRRGVRRANSGCRGNYGGGGEPRRRGRSGRRRRRRRRGGLDVRNL</sequence>
<evidence type="ECO:0000256" key="1">
    <source>
        <dbReference type="SAM" id="MobiDB-lite"/>
    </source>
</evidence>
<name>A0AAV0RAV6_9ROSI</name>
<dbReference type="AlphaFoldDB" id="A0AAV0RAV6"/>
<accession>A0AAV0RAV6</accession>